<dbReference type="RefSeq" id="WP_012322084.1">
    <property type="nucleotide sequence ID" value="NC_010505.1"/>
</dbReference>
<dbReference type="KEGG" id="mrd:Mrad2831_5183"/>
<evidence type="ECO:0000313" key="3">
    <source>
        <dbReference type="EMBL" id="ACB27140.1"/>
    </source>
</evidence>
<dbReference type="EMBL" id="CP001001">
    <property type="protein sequence ID" value="ACB27140.1"/>
    <property type="molecule type" value="Genomic_DNA"/>
</dbReference>
<name>B1LW77_METRJ</name>
<dbReference type="HOGENOM" id="CLU_670206_0_0_5"/>
<gene>
    <name evidence="3" type="ordered locus">Mrad2831_5183</name>
</gene>
<reference evidence="3 4" key="1">
    <citation type="submission" date="2008-03" db="EMBL/GenBank/DDBJ databases">
        <title>Complete sequence of chromosome of Methylobacterium radiotolerans JCM 2831.</title>
        <authorList>
            <consortium name="US DOE Joint Genome Institute"/>
            <person name="Copeland A."/>
            <person name="Lucas S."/>
            <person name="Lapidus A."/>
            <person name="Glavina del Rio T."/>
            <person name="Dalin E."/>
            <person name="Tice H."/>
            <person name="Bruce D."/>
            <person name="Goodwin L."/>
            <person name="Pitluck S."/>
            <person name="Kiss H."/>
            <person name="Brettin T."/>
            <person name="Detter J.C."/>
            <person name="Han C."/>
            <person name="Kuske C.R."/>
            <person name="Schmutz J."/>
            <person name="Larimer F."/>
            <person name="Land M."/>
            <person name="Hauser L."/>
            <person name="Kyrpides N."/>
            <person name="Mikhailova N."/>
            <person name="Marx C.J."/>
            <person name="Richardson P."/>
        </authorList>
    </citation>
    <scope>NUCLEOTIDE SEQUENCE [LARGE SCALE GENOMIC DNA]</scope>
    <source>
        <strain evidence="4">ATCC 27329 / DSM 1819 / JCM 2831 / NBRC 15690 / NCIMB 10815 / 0-1</strain>
    </source>
</reference>
<dbReference type="Proteomes" id="UP000006589">
    <property type="component" value="Chromosome"/>
</dbReference>
<proteinExistence type="predicted"/>
<feature type="region of interest" description="Disordered" evidence="1">
    <location>
        <begin position="1"/>
        <end position="29"/>
    </location>
</feature>
<organism evidence="3 4">
    <name type="scientific">Methylobacterium radiotolerans (strain ATCC 27329 / DSM 1819 / JCM 2831 / NBRC 15690 / NCIMB 10815 / 0-1)</name>
    <dbReference type="NCBI Taxonomy" id="426355"/>
    <lineage>
        <taxon>Bacteria</taxon>
        <taxon>Pseudomonadati</taxon>
        <taxon>Pseudomonadota</taxon>
        <taxon>Alphaproteobacteria</taxon>
        <taxon>Hyphomicrobiales</taxon>
        <taxon>Methylobacteriaceae</taxon>
        <taxon>Methylobacterium</taxon>
    </lineage>
</organism>
<dbReference type="InterPro" id="IPR046537">
    <property type="entry name" value="DUF6602"/>
</dbReference>
<feature type="domain" description="DUF6602" evidence="2">
    <location>
        <begin position="73"/>
        <end position="181"/>
    </location>
</feature>
<sequence>MPPRKSSASEKQNKSFGAEETPAEQRRRFKRTKEVWTAITGKAMQLRDKEREFHGFQGELRRYGEGLKDQYEKSKAIKHVRDLGAHREELLKIVLSQSGLIPNKYGMSTCSARVVSKSGHSSKELDLLFYDFNNNIILRKFGDTLAFYPTETVLGVVQIKSNLTYREIDSAFDNIASYKRLYRFKEKAGTGTEGRRGFGIIFAYSTDLSHEQIHARIKSASEKYDTNELPNSIVILGGSVFRFGDDDGGYLLNVKVDNVSDLKVWGDTDIMGDAFYRFYVELTILCNERRVRPINVEEYYDLPHAIGRYSYRFRYGVSAETAKCPDHGEYVRRLSEDAINKIYAYCRDADPIHWLKAIDLARGDKGDNIEAYERQPGEVVIYNPNQWPLDKILMSDAGGLIYDDLVLEGMNVWVPWVYDAKEHFFSGCPECAKLVRRTRLARPGTA</sequence>
<accession>B1LW77</accession>
<evidence type="ECO:0000259" key="2">
    <source>
        <dbReference type="Pfam" id="PF20247"/>
    </source>
</evidence>
<dbReference type="AlphaFoldDB" id="B1LW77"/>
<evidence type="ECO:0000256" key="1">
    <source>
        <dbReference type="SAM" id="MobiDB-lite"/>
    </source>
</evidence>
<dbReference type="OrthoDB" id="9204696at2"/>
<dbReference type="Pfam" id="PF20247">
    <property type="entry name" value="DUF6602"/>
    <property type="match status" value="1"/>
</dbReference>
<evidence type="ECO:0000313" key="4">
    <source>
        <dbReference type="Proteomes" id="UP000006589"/>
    </source>
</evidence>
<protein>
    <recommendedName>
        <fullName evidence="2">DUF6602 domain-containing protein</fullName>
    </recommendedName>
</protein>
<dbReference type="CDD" id="cd21173">
    <property type="entry name" value="NucC-like"/>
    <property type="match status" value="1"/>
</dbReference>
<dbReference type="GeneID" id="43529509"/>